<organism evidence="1 2">
    <name type="scientific">Phytophthora fragariae</name>
    <dbReference type="NCBI Taxonomy" id="53985"/>
    <lineage>
        <taxon>Eukaryota</taxon>
        <taxon>Sar</taxon>
        <taxon>Stramenopiles</taxon>
        <taxon>Oomycota</taxon>
        <taxon>Peronosporomycetes</taxon>
        <taxon>Peronosporales</taxon>
        <taxon>Peronosporaceae</taxon>
        <taxon>Phytophthora</taxon>
    </lineage>
</organism>
<evidence type="ECO:0000313" key="2">
    <source>
        <dbReference type="Proteomes" id="UP000476176"/>
    </source>
</evidence>
<accession>A0A6G0NWG6</accession>
<dbReference type="EMBL" id="QXGC01000670">
    <property type="protein sequence ID" value="KAE9225289.1"/>
    <property type="molecule type" value="Genomic_DNA"/>
</dbReference>
<comment type="caution">
    <text evidence="1">The sequence shown here is derived from an EMBL/GenBank/DDBJ whole genome shotgun (WGS) entry which is preliminary data.</text>
</comment>
<protein>
    <submittedName>
        <fullName evidence="1">Uncharacterized protein</fullName>
    </submittedName>
</protein>
<name>A0A6G0NWG6_9STRA</name>
<reference evidence="1 2" key="1">
    <citation type="submission" date="2018-09" db="EMBL/GenBank/DDBJ databases">
        <title>Genomic investigation of the strawberry pathogen Phytophthora fragariae indicates pathogenicity is determined by transcriptional variation in three key races.</title>
        <authorList>
            <person name="Adams T.M."/>
            <person name="Armitage A.D."/>
            <person name="Sobczyk M.K."/>
            <person name="Bates H.J."/>
            <person name="Dunwell J.M."/>
            <person name="Nellist C.F."/>
            <person name="Harrison R.J."/>
        </authorList>
    </citation>
    <scope>NUCLEOTIDE SEQUENCE [LARGE SCALE GENOMIC DNA]</scope>
    <source>
        <strain evidence="1 2">BC-23</strain>
    </source>
</reference>
<sequence length="109" mass="12382">MSRLYSGKAKMTHDSWSTRMLNNEDAEGPRWWAVELLQPKLKFGPRELISMGIAYGVELVCYDSEAIPDLEEKLALRLELNCHLRTVSQSSPCQDAVENPMDMHCTPTV</sequence>
<dbReference type="Proteomes" id="UP000476176">
    <property type="component" value="Unassembled WGS sequence"/>
</dbReference>
<dbReference type="AlphaFoldDB" id="A0A6G0NWG6"/>
<evidence type="ECO:0000313" key="1">
    <source>
        <dbReference type="EMBL" id="KAE9225289.1"/>
    </source>
</evidence>
<gene>
    <name evidence="1" type="ORF">PF004_g11972</name>
</gene>
<proteinExistence type="predicted"/>